<evidence type="ECO:0000313" key="2">
    <source>
        <dbReference type="Proteomes" id="UP000183832"/>
    </source>
</evidence>
<gene>
    <name evidence="1" type="ORF">CLUMA_CG014559</name>
</gene>
<sequence length="116" mass="13775">MMMWKCSLIYSFGLRKAIFKFGKRLIMQLNKPSSGNFKHKLVTFELTNWFSLKATQVDSRTVGYYFIYTLIILPDLPTFMLPSTAIRTLDWWQIIESDIKWMLHNFKDKGKAEIKL</sequence>
<reference evidence="1 2" key="1">
    <citation type="submission" date="2015-04" db="EMBL/GenBank/DDBJ databases">
        <authorList>
            <person name="Syromyatnikov M.Y."/>
            <person name="Popov V.N."/>
        </authorList>
    </citation>
    <scope>NUCLEOTIDE SEQUENCE [LARGE SCALE GENOMIC DNA]</scope>
</reference>
<organism evidence="1 2">
    <name type="scientific">Clunio marinus</name>
    <dbReference type="NCBI Taxonomy" id="568069"/>
    <lineage>
        <taxon>Eukaryota</taxon>
        <taxon>Metazoa</taxon>
        <taxon>Ecdysozoa</taxon>
        <taxon>Arthropoda</taxon>
        <taxon>Hexapoda</taxon>
        <taxon>Insecta</taxon>
        <taxon>Pterygota</taxon>
        <taxon>Neoptera</taxon>
        <taxon>Endopterygota</taxon>
        <taxon>Diptera</taxon>
        <taxon>Nematocera</taxon>
        <taxon>Chironomoidea</taxon>
        <taxon>Chironomidae</taxon>
        <taxon>Clunio</taxon>
    </lineage>
</organism>
<dbReference type="AlphaFoldDB" id="A0A1J1ILP9"/>
<protein>
    <submittedName>
        <fullName evidence="1">CLUMA_CG014559, isoform A</fullName>
    </submittedName>
</protein>
<proteinExistence type="predicted"/>
<dbReference type="EMBL" id="CVRI01000055">
    <property type="protein sequence ID" value="CRL01088.1"/>
    <property type="molecule type" value="Genomic_DNA"/>
</dbReference>
<keyword evidence="2" id="KW-1185">Reference proteome</keyword>
<name>A0A1J1ILP9_9DIPT</name>
<dbReference type="Proteomes" id="UP000183832">
    <property type="component" value="Unassembled WGS sequence"/>
</dbReference>
<evidence type="ECO:0000313" key="1">
    <source>
        <dbReference type="EMBL" id="CRL01088.1"/>
    </source>
</evidence>
<accession>A0A1J1ILP9</accession>